<dbReference type="EMBL" id="FPHH01000019">
    <property type="protein sequence ID" value="SFV52586.1"/>
    <property type="molecule type" value="Genomic_DNA"/>
</dbReference>
<dbReference type="GO" id="GO:0008276">
    <property type="term" value="F:protein methyltransferase activity"/>
    <property type="evidence" value="ECO:0007669"/>
    <property type="project" value="InterPro"/>
</dbReference>
<evidence type="ECO:0000313" key="8">
    <source>
        <dbReference type="EMBL" id="SFV52586.1"/>
    </source>
</evidence>
<dbReference type="SUPFAM" id="SSF53335">
    <property type="entry name" value="S-adenosyl-L-methionine-dependent methyltransferases"/>
    <property type="match status" value="1"/>
</dbReference>
<dbReference type="EC" id="2.1.1.-" evidence="8"/>
<evidence type="ECO:0000256" key="5">
    <source>
        <dbReference type="ARBA" id="ARBA00022691"/>
    </source>
</evidence>
<gene>
    <name evidence="8" type="ORF">MNB_SM-5-241</name>
</gene>
<accession>A0A1W1BGC0</accession>
<dbReference type="SUPFAM" id="SSF53790">
    <property type="entry name" value="Tetrapyrrole methylase"/>
    <property type="match status" value="1"/>
</dbReference>
<organism evidence="8">
    <name type="scientific">hydrothermal vent metagenome</name>
    <dbReference type="NCBI Taxonomy" id="652676"/>
    <lineage>
        <taxon>unclassified sequences</taxon>
        <taxon>metagenomes</taxon>
        <taxon>ecological metagenomes</taxon>
    </lineage>
</organism>
<protein>
    <submittedName>
        <fullName evidence="8">Cobalt-precorrin-6y C15-methyltransferase [decarboxylating]</fullName>
        <ecNumber evidence="8">2.1.1.-</ecNumber>
    </submittedName>
</protein>
<feature type="domain" description="Tetrapyrrole methylase" evidence="7">
    <location>
        <begin position="48"/>
        <end position="179"/>
    </location>
</feature>
<dbReference type="InterPro" id="IPR029063">
    <property type="entry name" value="SAM-dependent_MTases_sf"/>
</dbReference>
<dbReference type="Pfam" id="PF01135">
    <property type="entry name" value="PCMT"/>
    <property type="match status" value="1"/>
</dbReference>
<dbReference type="Gene3D" id="3.40.50.150">
    <property type="entry name" value="Vaccinia Virus protein VP39"/>
    <property type="match status" value="1"/>
</dbReference>
<feature type="transmembrane region" description="Helical" evidence="6">
    <location>
        <begin position="60"/>
        <end position="81"/>
    </location>
</feature>
<evidence type="ECO:0000256" key="1">
    <source>
        <dbReference type="ARBA" id="ARBA00004953"/>
    </source>
</evidence>
<name>A0A1W1BGC0_9ZZZZ</name>
<keyword evidence="4 8" id="KW-0808">Transferase</keyword>
<evidence type="ECO:0000256" key="3">
    <source>
        <dbReference type="ARBA" id="ARBA00022603"/>
    </source>
</evidence>
<evidence type="ECO:0000256" key="6">
    <source>
        <dbReference type="SAM" id="Phobius"/>
    </source>
</evidence>
<evidence type="ECO:0000256" key="4">
    <source>
        <dbReference type="ARBA" id="ARBA00022679"/>
    </source>
</evidence>
<dbReference type="InterPro" id="IPR014008">
    <property type="entry name" value="Cbl_synth_MTase_CbiT"/>
</dbReference>
<evidence type="ECO:0000256" key="2">
    <source>
        <dbReference type="ARBA" id="ARBA00022573"/>
    </source>
</evidence>
<keyword evidence="2" id="KW-0169">Cobalamin biosynthesis</keyword>
<dbReference type="Pfam" id="PF00590">
    <property type="entry name" value="TP_methylase"/>
    <property type="match status" value="1"/>
</dbReference>
<dbReference type="InterPro" id="IPR050714">
    <property type="entry name" value="Cobalamin_biosynth_MTase"/>
</dbReference>
<sequence length="389" mass="43938">MVTIAGSGMGEYNFKNIDIDFSAFDMIFCDQNYKTSLENVVKGSFKVVKEAILANLDKNILYVVSGSPTFFSGAIIIIAMLKKQNIPFQIIDNTSSLNYMLAHEGVSLVKTGIITLHGKSFVDLENFLTKEYTFVICDENTPQIVSQATTFLDEEDITITLGERFGYPDEAFSTTTLQKMLQNPPRMPYSLLIKRNYKPLPNISSEESIEHENGMITKSYKRHISLQNLELQPNMLLWDIGAGSGSVSIDGYKRYKVKTILFEKNEKRAKMIENSLKKHKILETKLSIGEASENYKKEQSQPERIFVGGGGEKVISELDYLYERLAEGGIMVANFVTLQHLTTAITTLKNAKIAFDIKSISLTTYKMSLLMPEPERVMHQVIVKKEKND</sequence>
<proteinExistence type="predicted"/>
<keyword evidence="5" id="KW-0949">S-adenosyl-L-methionine</keyword>
<dbReference type="PANTHER" id="PTHR43182:SF1">
    <property type="entry name" value="COBALT-PRECORRIN-7 C(5)-METHYLTRANSFERASE"/>
    <property type="match status" value="1"/>
</dbReference>
<keyword evidence="6" id="KW-0812">Transmembrane</keyword>
<keyword evidence="6" id="KW-1133">Transmembrane helix</keyword>
<dbReference type="GO" id="GO:0032259">
    <property type="term" value="P:methylation"/>
    <property type="evidence" value="ECO:0007669"/>
    <property type="project" value="UniProtKB-KW"/>
</dbReference>
<dbReference type="AlphaFoldDB" id="A0A1W1BGC0"/>
<comment type="pathway">
    <text evidence="1">Cofactor biosynthesis; adenosylcobalamin biosynthesis.</text>
</comment>
<dbReference type="GO" id="GO:0009236">
    <property type="term" value="P:cobalamin biosynthetic process"/>
    <property type="evidence" value="ECO:0007669"/>
    <property type="project" value="UniProtKB-KW"/>
</dbReference>
<dbReference type="CDD" id="cd02440">
    <property type="entry name" value="AdoMet_MTases"/>
    <property type="match status" value="1"/>
</dbReference>
<dbReference type="PANTHER" id="PTHR43182">
    <property type="entry name" value="COBALT-PRECORRIN-6B C(15)-METHYLTRANSFERASE (DECARBOXYLATING)"/>
    <property type="match status" value="1"/>
</dbReference>
<dbReference type="NCBIfam" id="TIGR02469">
    <property type="entry name" value="CbiT"/>
    <property type="match status" value="1"/>
</dbReference>
<reference evidence="8" key="1">
    <citation type="submission" date="2016-10" db="EMBL/GenBank/DDBJ databases">
        <authorList>
            <person name="de Groot N.N."/>
        </authorList>
    </citation>
    <scope>NUCLEOTIDE SEQUENCE</scope>
</reference>
<dbReference type="InterPro" id="IPR000878">
    <property type="entry name" value="4pyrrol_Mease"/>
</dbReference>
<dbReference type="InterPro" id="IPR035996">
    <property type="entry name" value="4pyrrol_Methylase_sf"/>
</dbReference>
<keyword evidence="3 8" id="KW-0489">Methyltransferase</keyword>
<keyword evidence="6" id="KW-0472">Membrane</keyword>
<evidence type="ECO:0000259" key="7">
    <source>
        <dbReference type="Pfam" id="PF00590"/>
    </source>
</evidence>